<organism evidence="2 3">
    <name type="scientific">Haloferax profundi</name>
    <dbReference type="NCBI Taxonomy" id="1544718"/>
    <lineage>
        <taxon>Archaea</taxon>
        <taxon>Methanobacteriati</taxon>
        <taxon>Methanobacteriota</taxon>
        <taxon>Stenosarchaea group</taxon>
        <taxon>Halobacteria</taxon>
        <taxon>Halobacteriales</taxon>
        <taxon>Haloferacaceae</taxon>
        <taxon>Haloferax</taxon>
    </lineage>
</organism>
<feature type="compositionally biased region" description="Polar residues" evidence="1">
    <location>
        <begin position="108"/>
        <end position="120"/>
    </location>
</feature>
<dbReference type="Proteomes" id="UP000053157">
    <property type="component" value="Unassembled WGS sequence"/>
</dbReference>
<feature type="compositionally biased region" description="Basic and acidic residues" evidence="1">
    <location>
        <begin position="52"/>
        <end position="75"/>
    </location>
</feature>
<comment type="caution">
    <text evidence="2">The sequence shown here is derived from an EMBL/GenBank/DDBJ whole genome shotgun (WGS) entry which is preliminary data.</text>
</comment>
<dbReference type="AlphaFoldDB" id="A0A0W1RQ23"/>
<gene>
    <name evidence="2" type="ORF">AUR66_18785</name>
</gene>
<feature type="region of interest" description="Disordered" evidence="1">
    <location>
        <begin position="92"/>
        <end position="120"/>
    </location>
</feature>
<proteinExistence type="predicted"/>
<keyword evidence="3" id="KW-1185">Reference proteome</keyword>
<evidence type="ECO:0000313" key="2">
    <source>
        <dbReference type="EMBL" id="KTG15586.1"/>
    </source>
</evidence>
<evidence type="ECO:0000313" key="3">
    <source>
        <dbReference type="Proteomes" id="UP000053157"/>
    </source>
</evidence>
<dbReference type="EMBL" id="LOPV01000533">
    <property type="protein sequence ID" value="KTG15586.1"/>
    <property type="molecule type" value="Genomic_DNA"/>
</dbReference>
<sequence length="120" mass="13423">MVAESSAIESWESNQAVAFLTAISVVLPIRSQVSFTESRIVGDTVRMNVKPQPDKEMSENTRNTLDRQRATREPPSDPVQLVLAFLRMSIDHRPARPRDEADGDCTHEQQQQATSLQCGD</sequence>
<feature type="compositionally biased region" description="Basic and acidic residues" evidence="1">
    <location>
        <begin position="92"/>
        <end position="107"/>
    </location>
</feature>
<name>A0A0W1RQ23_9EURY</name>
<protein>
    <submittedName>
        <fullName evidence="2">Uncharacterized protein</fullName>
    </submittedName>
</protein>
<evidence type="ECO:0000256" key="1">
    <source>
        <dbReference type="SAM" id="MobiDB-lite"/>
    </source>
</evidence>
<reference evidence="2 3" key="1">
    <citation type="submission" date="2015-12" db="EMBL/GenBank/DDBJ databases">
        <title>Haloferax profundi sp. nov. isolated from the Discovery deep brine-seawater interface in the Red Sea.</title>
        <authorList>
            <person name="Zhang G."/>
            <person name="Stingl U."/>
            <person name="Rashid M."/>
        </authorList>
    </citation>
    <scope>NUCLEOTIDE SEQUENCE [LARGE SCALE GENOMIC DNA]</scope>
    <source>
        <strain evidence="2 3">SB29</strain>
    </source>
</reference>
<accession>A0A0W1RQ23</accession>
<feature type="region of interest" description="Disordered" evidence="1">
    <location>
        <begin position="46"/>
        <end position="78"/>
    </location>
</feature>